<feature type="chain" id="PRO_5046287951" evidence="8">
    <location>
        <begin position="25"/>
        <end position="1089"/>
    </location>
</feature>
<keyword evidence="8" id="KW-0732">Signal</keyword>
<dbReference type="Pfam" id="PF07715">
    <property type="entry name" value="Plug"/>
    <property type="match status" value="1"/>
</dbReference>
<evidence type="ECO:0000256" key="2">
    <source>
        <dbReference type="ARBA" id="ARBA00022448"/>
    </source>
</evidence>
<accession>A0ABY1NY29</accession>
<proteinExistence type="inferred from homology"/>
<dbReference type="Gene3D" id="2.170.130.10">
    <property type="entry name" value="TonB-dependent receptor, plug domain"/>
    <property type="match status" value="1"/>
</dbReference>
<dbReference type="InterPro" id="IPR012910">
    <property type="entry name" value="Plug_dom"/>
</dbReference>
<keyword evidence="11" id="KW-1185">Reference proteome</keyword>
<dbReference type="Pfam" id="PF13715">
    <property type="entry name" value="CarbopepD_reg_2"/>
    <property type="match status" value="1"/>
</dbReference>
<dbReference type="SUPFAM" id="SSF49464">
    <property type="entry name" value="Carboxypeptidase regulatory domain-like"/>
    <property type="match status" value="1"/>
</dbReference>
<evidence type="ECO:0000256" key="5">
    <source>
        <dbReference type="ARBA" id="ARBA00023136"/>
    </source>
</evidence>
<gene>
    <name evidence="10" type="ORF">SAMN06264346_105220</name>
</gene>
<dbReference type="InterPro" id="IPR036942">
    <property type="entry name" value="Beta-barrel_TonB_sf"/>
</dbReference>
<evidence type="ECO:0000256" key="8">
    <source>
        <dbReference type="SAM" id="SignalP"/>
    </source>
</evidence>
<evidence type="ECO:0000313" key="10">
    <source>
        <dbReference type="EMBL" id="SMP20247.1"/>
    </source>
</evidence>
<evidence type="ECO:0000259" key="9">
    <source>
        <dbReference type="Pfam" id="PF07715"/>
    </source>
</evidence>
<sequence>MRLYIILLLLTSTMIAATANGLHAQVITLETKALPLHRVFKQIEKQTDYLFWYKGTMSGKNIPISVRMVNVPLRAALDKVFSNIPFSYEIVGETIVVTDKSFSAEKNINPIKKQQVTGIVTDENGEPLVGATVTVKGISQKTVTDQEGRFFFPNVDESATLVISYIGYQSQEVTVRNAERIVLQRSDSKLDEIQVIAYGTTSKRLNTGSVTTITSKDIERQPVSNPLAALSGRVAGAVITQSSGQSGASFNVQIRGQNSIAQSNDPLFIVDGVPFSTNNDGISQVGGPFSYSLARNRSGDLSPFNTINPNDIESIEILKDADATAIYGSRGANGVVLITTKKGKAGKTKIDASIQSGYSQASRTIKMMNTDQYLSMRKEAFVNDGVTMTNANAYDVLLWDSDRSVNWQDYLMGGEAPTTTIQGSVSGGTESTQFLVAANYYREGSVFPGNLFYNRGGMHANVGHTSSDKKLNIQLNSSYSSSTNNNSSGNLAGSALTLLPNVPMLTDDSGNLNWSQAGYNFTNPLSMVRSYYDNTLSNLNANLQIGYKIADALTVKLNSGYNLVDLDEQKAYPISSRNPSTNPTGLATFGESTFRSLILEPQLNFKKGFAKGILEVLLGGTYQETISEGSSVEGSGYTNDALIRSMSAAPVLSAKNTYSQYRYAAVFGKINYNFKDTYIINLTARRDGSSRFGPGRQFANFGAIGAAYLFSNASFVKEKLPWLSFGKVRGSYGLTGNDGIGNYGYLDTYSNTQYPYDGKAGLYPSKLFNGDFGWESNKKLEAALELGFLKDRILLSTAWYQNRSDNQLVNYALPSQTGFGSITQNLPALVQNKGMEVSLNTRNMESATFRWTTDVNISFPRNTLLEFPGLSTSSYRNTYSIGKALNIGSGYITAGINPQTGVYNFVDQSGNISSTPTYRVIGLVNLDPKYYGGITNDLRYRQWNFSFFFEFRKQMGYSLLYGQRVVPGQRVNQPTEFLNVWHKPGDIAMYQKYTQSTTSDAYKANASIYSEGGDVDYADASYIRLRNIYLSYNLSESALKILKVNRLNVFLQGQNLWLITEYKGNDPEIQINSIMAPLKTYTMGIQLTL</sequence>
<dbReference type="Gene3D" id="2.60.40.1120">
    <property type="entry name" value="Carboxypeptidase-like, regulatory domain"/>
    <property type="match status" value="1"/>
</dbReference>
<keyword evidence="2 7" id="KW-0813">Transport</keyword>
<dbReference type="InterPro" id="IPR023996">
    <property type="entry name" value="TonB-dep_OMP_SusC/RagA"/>
</dbReference>
<dbReference type="RefSeq" id="WP_283422090.1">
    <property type="nucleotide sequence ID" value="NZ_FXTZ01000005.1"/>
</dbReference>
<evidence type="ECO:0000256" key="1">
    <source>
        <dbReference type="ARBA" id="ARBA00004571"/>
    </source>
</evidence>
<dbReference type="Gene3D" id="2.40.170.20">
    <property type="entry name" value="TonB-dependent receptor, beta-barrel domain"/>
    <property type="match status" value="1"/>
</dbReference>
<evidence type="ECO:0000256" key="7">
    <source>
        <dbReference type="PROSITE-ProRule" id="PRU01360"/>
    </source>
</evidence>
<keyword evidence="6 7" id="KW-0998">Cell outer membrane</keyword>
<dbReference type="PROSITE" id="PS52016">
    <property type="entry name" value="TONB_DEPENDENT_REC_3"/>
    <property type="match status" value="1"/>
</dbReference>
<feature type="signal peptide" evidence="8">
    <location>
        <begin position="1"/>
        <end position="24"/>
    </location>
</feature>
<name>A0ABY1NY29_9FLAO</name>
<dbReference type="InterPro" id="IPR023997">
    <property type="entry name" value="TonB-dep_OMP_SusC/RagA_CS"/>
</dbReference>
<dbReference type="EMBL" id="FXTZ01000005">
    <property type="protein sequence ID" value="SMP20247.1"/>
    <property type="molecule type" value="Genomic_DNA"/>
</dbReference>
<keyword evidence="3 7" id="KW-1134">Transmembrane beta strand</keyword>
<evidence type="ECO:0000313" key="11">
    <source>
        <dbReference type="Proteomes" id="UP001157960"/>
    </source>
</evidence>
<dbReference type="InterPro" id="IPR037066">
    <property type="entry name" value="Plug_dom_sf"/>
</dbReference>
<evidence type="ECO:0000256" key="4">
    <source>
        <dbReference type="ARBA" id="ARBA00022692"/>
    </source>
</evidence>
<protein>
    <submittedName>
        <fullName evidence="10">TonB-linked outer membrane protein, SusC/RagA family</fullName>
    </submittedName>
</protein>
<dbReference type="NCBIfam" id="TIGR04057">
    <property type="entry name" value="SusC_RagA_signa"/>
    <property type="match status" value="1"/>
</dbReference>
<comment type="similarity">
    <text evidence="7">Belongs to the TonB-dependent receptor family.</text>
</comment>
<dbReference type="InterPro" id="IPR039426">
    <property type="entry name" value="TonB-dep_rcpt-like"/>
</dbReference>
<dbReference type="SUPFAM" id="SSF56935">
    <property type="entry name" value="Porins"/>
    <property type="match status" value="1"/>
</dbReference>
<feature type="domain" description="TonB-dependent receptor plug" evidence="9">
    <location>
        <begin position="204"/>
        <end position="335"/>
    </location>
</feature>
<organism evidence="10 11">
    <name type="scientific">Chryseobacterium profundimaris</name>
    <dbReference type="NCBI Taxonomy" id="1387275"/>
    <lineage>
        <taxon>Bacteria</taxon>
        <taxon>Pseudomonadati</taxon>
        <taxon>Bacteroidota</taxon>
        <taxon>Flavobacteriia</taxon>
        <taxon>Flavobacteriales</taxon>
        <taxon>Weeksellaceae</taxon>
        <taxon>Chryseobacterium group</taxon>
        <taxon>Chryseobacterium</taxon>
    </lineage>
</organism>
<dbReference type="Proteomes" id="UP001157960">
    <property type="component" value="Unassembled WGS sequence"/>
</dbReference>
<keyword evidence="4 7" id="KW-0812">Transmembrane</keyword>
<evidence type="ECO:0000256" key="3">
    <source>
        <dbReference type="ARBA" id="ARBA00022452"/>
    </source>
</evidence>
<reference evidence="10 11" key="1">
    <citation type="submission" date="2017-05" db="EMBL/GenBank/DDBJ databases">
        <authorList>
            <person name="Varghese N."/>
            <person name="Submissions S."/>
        </authorList>
    </citation>
    <scope>NUCLEOTIDE SEQUENCE [LARGE SCALE GENOMIC DNA]</scope>
    <source>
        <strain evidence="10 11">DSM 28214</strain>
    </source>
</reference>
<keyword evidence="5 7" id="KW-0472">Membrane</keyword>
<evidence type="ECO:0000256" key="6">
    <source>
        <dbReference type="ARBA" id="ARBA00023237"/>
    </source>
</evidence>
<dbReference type="InterPro" id="IPR008969">
    <property type="entry name" value="CarboxyPept-like_regulatory"/>
</dbReference>
<dbReference type="NCBIfam" id="TIGR04056">
    <property type="entry name" value="OMP_RagA_SusC"/>
    <property type="match status" value="1"/>
</dbReference>
<comment type="caution">
    <text evidence="10">The sequence shown here is derived from an EMBL/GenBank/DDBJ whole genome shotgun (WGS) entry which is preliminary data.</text>
</comment>
<comment type="subcellular location">
    <subcellularLocation>
        <location evidence="1 7">Cell outer membrane</location>
        <topology evidence="1 7">Multi-pass membrane protein</topology>
    </subcellularLocation>
</comment>